<feature type="non-terminal residue" evidence="1">
    <location>
        <position position="63"/>
    </location>
</feature>
<evidence type="ECO:0000313" key="2">
    <source>
        <dbReference type="Proteomes" id="UP000479000"/>
    </source>
</evidence>
<organism evidence="1 2">
    <name type="scientific">Nesidiocoris tenuis</name>
    <dbReference type="NCBI Taxonomy" id="355587"/>
    <lineage>
        <taxon>Eukaryota</taxon>
        <taxon>Metazoa</taxon>
        <taxon>Ecdysozoa</taxon>
        <taxon>Arthropoda</taxon>
        <taxon>Hexapoda</taxon>
        <taxon>Insecta</taxon>
        <taxon>Pterygota</taxon>
        <taxon>Neoptera</taxon>
        <taxon>Paraneoptera</taxon>
        <taxon>Hemiptera</taxon>
        <taxon>Heteroptera</taxon>
        <taxon>Panheteroptera</taxon>
        <taxon>Cimicomorpha</taxon>
        <taxon>Miridae</taxon>
        <taxon>Dicyphina</taxon>
        <taxon>Nesidiocoris</taxon>
    </lineage>
</organism>
<dbReference type="Proteomes" id="UP000479000">
    <property type="component" value="Unassembled WGS sequence"/>
</dbReference>
<gene>
    <name evidence="1" type="ORF">NTEN_LOCUS21152</name>
</gene>
<accession>A0A6H5HLT7</accession>
<reference evidence="1 2" key="1">
    <citation type="submission" date="2020-02" db="EMBL/GenBank/DDBJ databases">
        <authorList>
            <person name="Ferguson B K."/>
        </authorList>
    </citation>
    <scope>NUCLEOTIDE SEQUENCE [LARGE SCALE GENOMIC DNA]</scope>
</reference>
<evidence type="ECO:0000313" key="1">
    <source>
        <dbReference type="EMBL" id="CAB0017054.1"/>
    </source>
</evidence>
<protein>
    <submittedName>
        <fullName evidence="1">Uncharacterized protein</fullName>
    </submittedName>
</protein>
<proteinExistence type="predicted"/>
<dbReference type="EMBL" id="CADCXU010030738">
    <property type="protein sequence ID" value="CAB0017054.1"/>
    <property type="molecule type" value="Genomic_DNA"/>
</dbReference>
<sequence length="63" mass="7524">MVRTSCWFVTKNTIVKGWNSDGPRYIRTKASDRRCRSNQCSLPPKFPQKLKRLRTSKQYIIYN</sequence>
<name>A0A6H5HLT7_9HEMI</name>
<keyword evidence="2" id="KW-1185">Reference proteome</keyword>
<dbReference type="AlphaFoldDB" id="A0A6H5HLT7"/>